<evidence type="ECO:0000313" key="1">
    <source>
        <dbReference type="EMBL" id="TMQ67030.1"/>
    </source>
</evidence>
<name>A0A538TTS6_UNCEI</name>
<accession>A0A538TTS6</accession>
<organism evidence="1 2">
    <name type="scientific">Eiseniibacteriota bacterium</name>
    <dbReference type="NCBI Taxonomy" id="2212470"/>
    <lineage>
        <taxon>Bacteria</taxon>
        <taxon>Candidatus Eiseniibacteriota</taxon>
    </lineage>
</organism>
<evidence type="ECO:0008006" key="3">
    <source>
        <dbReference type="Google" id="ProtNLM"/>
    </source>
</evidence>
<sequence length="262" mass="30630">MRTPRSLGAFSFSGKFADDSGRKTIRKSIFEMRYEPQPHFFDKRGAILDQLYRDQSGSANFTHWQLRDSRVDVFEPAFDRLCFVSFRNAGYHVEYQPSDNYFRDQVRKYMRIPLEHLDLRHLVRIGIRAGFVHPVGSFDETVKRIARALYRTDDPRFNELTKDLVDVQAIPFICKEGRYSFRIQAGAMRATEYEELSLFNKFQGLPEFSLWVDIDYSTTGLDLGTDPHKTVMEFIERAEERVAQKHDLFMKMTLGGPGDGRR</sequence>
<comment type="caution">
    <text evidence="1">The sequence shown here is derived from an EMBL/GenBank/DDBJ whole genome shotgun (WGS) entry which is preliminary data.</text>
</comment>
<evidence type="ECO:0000313" key="2">
    <source>
        <dbReference type="Proteomes" id="UP000317691"/>
    </source>
</evidence>
<dbReference type="AlphaFoldDB" id="A0A538TTS6"/>
<protein>
    <recommendedName>
        <fullName evidence="3">TIGR04255 family protein</fullName>
    </recommendedName>
</protein>
<dbReference type="EMBL" id="VBOZ01000005">
    <property type="protein sequence ID" value="TMQ67030.1"/>
    <property type="molecule type" value="Genomic_DNA"/>
</dbReference>
<reference evidence="1 2" key="1">
    <citation type="journal article" date="2019" name="Nat. Microbiol.">
        <title>Mediterranean grassland soil C-N compound turnover is dependent on rainfall and depth, and is mediated by genomically divergent microorganisms.</title>
        <authorList>
            <person name="Diamond S."/>
            <person name="Andeer P.F."/>
            <person name="Li Z."/>
            <person name="Crits-Christoph A."/>
            <person name="Burstein D."/>
            <person name="Anantharaman K."/>
            <person name="Lane K.R."/>
            <person name="Thomas B.C."/>
            <person name="Pan C."/>
            <person name="Northen T.R."/>
            <person name="Banfield J.F."/>
        </authorList>
    </citation>
    <scope>NUCLEOTIDE SEQUENCE [LARGE SCALE GENOMIC DNA]</scope>
    <source>
        <strain evidence="1">WS_9</strain>
    </source>
</reference>
<gene>
    <name evidence="1" type="ORF">E6K79_00950</name>
</gene>
<dbReference type="Proteomes" id="UP000317691">
    <property type="component" value="Unassembled WGS sequence"/>
</dbReference>
<proteinExistence type="predicted"/>